<protein>
    <recommendedName>
        <fullName evidence="4">Delta-60 repeat domain-containing protein</fullName>
    </recommendedName>
</protein>
<dbReference type="EMBL" id="JBHSHD010000005">
    <property type="protein sequence ID" value="MFC4819858.1"/>
    <property type="molecule type" value="Genomic_DNA"/>
</dbReference>
<dbReference type="InterPro" id="IPR013431">
    <property type="entry name" value="Delta_60_rpt"/>
</dbReference>
<keyword evidence="3" id="KW-1185">Reference proteome</keyword>
<dbReference type="Gene3D" id="2.80.10.50">
    <property type="match status" value="2"/>
</dbReference>
<dbReference type="Pfam" id="PF17164">
    <property type="entry name" value="DUF5122"/>
    <property type="match status" value="2"/>
</dbReference>
<reference evidence="3" key="1">
    <citation type="journal article" date="2019" name="Int. J. Syst. Evol. Microbiol.">
        <title>The Global Catalogue of Microorganisms (GCM) 10K type strain sequencing project: providing services to taxonomists for standard genome sequencing and annotation.</title>
        <authorList>
            <consortium name="The Broad Institute Genomics Platform"/>
            <consortium name="The Broad Institute Genome Sequencing Center for Infectious Disease"/>
            <person name="Wu L."/>
            <person name="Ma J."/>
        </authorList>
    </citation>
    <scope>NUCLEOTIDE SEQUENCE [LARGE SCALE GENOMIC DNA]</scope>
    <source>
        <strain evidence="3">CCUG 30340</strain>
    </source>
</reference>
<feature type="signal peptide" evidence="1">
    <location>
        <begin position="1"/>
        <end position="22"/>
    </location>
</feature>
<accession>A0ABV9QR94</accession>
<evidence type="ECO:0000313" key="3">
    <source>
        <dbReference type="Proteomes" id="UP001595886"/>
    </source>
</evidence>
<dbReference type="Proteomes" id="UP001595886">
    <property type="component" value="Unassembled WGS sequence"/>
</dbReference>
<evidence type="ECO:0000313" key="2">
    <source>
        <dbReference type="EMBL" id="MFC4819858.1"/>
    </source>
</evidence>
<sequence>MSAKLQRTVLSLLIAIAGPAIAADGAPDAGFGTDGEYPGHGFYSGHFGNDRSDSIAAVLPAGQRLYVVGNVQAGADDYRMSVYRLHANGLPDYTFGDAGLRTYVPPCAAGRVREAVIDGAQRLWLAIAGCGDFTLYRLTADGDLDTGLLGSGVLDIAFDLGGDNADSASKLTLTSAGTLLVGGNAAAMPMAKLAIAHYTLDGQPVAGFGDAGKASLAMSISPQVVNGLHRMPDGRIVATGHRVGNGNSHIEYVARLQPGGQADVGFGADGPGYSVYDPLMQPNPAGGVSGGSLLLHDGSILRVGGSANDYYLGRWRADGQPDLMLGPSGVRRYALDFAGPDAVNPLHNSDTAKCIVRQGDGKYLIAGQSYAADGRRGISLIRLLPDFELDPSLGDGGKLRYLVPIASNGVHEMNAATLTLLPGRILVGATVATGPSPARMQTVAALANDLLFADAFD</sequence>
<gene>
    <name evidence="2" type="ORF">ACFO6Q_05960</name>
</gene>
<organism evidence="2 3">
    <name type="scientific">Dokdonella ginsengisoli</name>
    <dbReference type="NCBI Taxonomy" id="363846"/>
    <lineage>
        <taxon>Bacteria</taxon>
        <taxon>Pseudomonadati</taxon>
        <taxon>Pseudomonadota</taxon>
        <taxon>Gammaproteobacteria</taxon>
        <taxon>Lysobacterales</taxon>
        <taxon>Rhodanobacteraceae</taxon>
        <taxon>Dokdonella</taxon>
    </lineage>
</organism>
<name>A0ABV9QR94_9GAMM</name>
<dbReference type="NCBIfam" id="TIGR02608">
    <property type="entry name" value="delta_60_rpt"/>
    <property type="match status" value="5"/>
</dbReference>
<dbReference type="RefSeq" id="WP_380019654.1">
    <property type="nucleotide sequence ID" value="NZ_JBHSHD010000005.1"/>
</dbReference>
<evidence type="ECO:0008006" key="4">
    <source>
        <dbReference type="Google" id="ProtNLM"/>
    </source>
</evidence>
<feature type="chain" id="PRO_5045613741" description="Delta-60 repeat domain-containing protein" evidence="1">
    <location>
        <begin position="23"/>
        <end position="457"/>
    </location>
</feature>
<evidence type="ECO:0000256" key="1">
    <source>
        <dbReference type="SAM" id="SignalP"/>
    </source>
</evidence>
<comment type="caution">
    <text evidence="2">The sequence shown here is derived from an EMBL/GenBank/DDBJ whole genome shotgun (WGS) entry which is preliminary data.</text>
</comment>
<keyword evidence="1" id="KW-0732">Signal</keyword>
<proteinExistence type="predicted"/>